<dbReference type="eggNOG" id="ENOG502S8YG">
    <property type="taxonomic scope" value="Eukaryota"/>
</dbReference>
<dbReference type="Gene3D" id="1.10.510.10">
    <property type="entry name" value="Transferase(Phosphotransferase) domain 1"/>
    <property type="match status" value="1"/>
</dbReference>
<dbReference type="RefSeq" id="XP_014154813.1">
    <property type="nucleotide sequence ID" value="XM_014299338.1"/>
</dbReference>
<dbReference type="Proteomes" id="UP000054560">
    <property type="component" value="Unassembled WGS sequence"/>
</dbReference>
<accession>A0A0L0FWG5</accession>
<dbReference type="AlphaFoldDB" id="A0A0L0FWG5"/>
<proteinExistence type="predicted"/>
<dbReference type="EMBL" id="KQ242091">
    <property type="protein sequence ID" value="KNC80911.1"/>
    <property type="molecule type" value="Genomic_DNA"/>
</dbReference>
<sequence>MPYYANGDLSAWINEILRCACAWPTRSLDIVHCGLKPKNIFMTSTHEALLGDFDDVRDAKSTMTSAAGTTREYAAPDIRSQNLFHGLCVTGIYSTVTDAGIASLIHQMTTDKASERPTLADVLAMPIFSELHSARMCGVCMDTYAAVGGLTCKNGHVVCNDCVDRALALDMNSINHVARHNGLLPCIMRVSGCDDLWEPKAYAPHVTKATFDKAMSLVNKPKVRAEVLLELRREAAEEREFNHIANEILPLRCPGMGHVLDESFDACFALTCDSCPRENNEFCALCWGSFGGDTRSHVLRCALNPRPGQFFKAKKVFYELRRKDRSQKLRDYWATLHMDDINKEKLAERVQPILDQLKPEETYGSVSNIVA</sequence>
<evidence type="ECO:0000313" key="1">
    <source>
        <dbReference type="EMBL" id="KNC80911.1"/>
    </source>
</evidence>
<evidence type="ECO:0008006" key="3">
    <source>
        <dbReference type="Google" id="ProtNLM"/>
    </source>
</evidence>
<dbReference type="GeneID" id="25907256"/>
<keyword evidence="2" id="KW-1185">Reference proteome</keyword>
<reference evidence="1 2" key="1">
    <citation type="submission" date="2011-02" db="EMBL/GenBank/DDBJ databases">
        <title>The Genome Sequence of Sphaeroforma arctica JP610.</title>
        <authorList>
            <consortium name="The Broad Institute Genome Sequencing Platform"/>
            <person name="Russ C."/>
            <person name="Cuomo C."/>
            <person name="Young S.K."/>
            <person name="Zeng Q."/>
            <person name="Gargeya S."/>
            <person name="Alvarado L."/>
            <person name="Berlin A."/>
            <person name="Chapman S.B."/>
            <person name="Chen Z."/>
            <person name="Freedman E."/>
            <person name="Gellesch M."/>
            <person name="Goldberg J."/>
            <person name="Griggs A."/>
            <person name="Gujja S."/>
            <person name="Heilman E."/>
            <person name="Heiman D."/>
            <person name="Howarth C."/>
            <person name="Mehta T."/>
            <person name="Neiman D."/>
            <person name="Pearson M."/>
            <person name="Roberts A."/>
            <person name="Saif S."/>
            <person name="Shea T."/>
            <person name="Shenoy N."/>
            <person name="Sisk P."/>
            <person name="Stolte C."/>
            <person name="Sykes S."/>
            <person name="White J."/>
            <person name="Yandava C."/>
            <person name="Burger G."/>
            <person name="Gray M.W."/>
            <person name="Holland P.W.H."/>
            <person name="King N."/>
            <person name="Lang F.B.F."/>
            <person name="Roger A.J."/>
            <person name="Ruiz-Trillo I."/>
            <person name="Haas B."/>
            <person name="Nusbaum C."/>
            <person name="Birren B."/>
        </authorList>
    </citation>
    <scope>NUCLEOTIDE SEQUENCE [LARGE SCALE GENOMIC DNA]</scope>
    <source>
        <strain evidence="1 2">JP610</strain>
    </source>
</reference>
<organism evidence="1 2">
    <name type="scientific">Sphaeroforma arctica JP610</name>
    <dbReference type="NCBI Taxonomy" id="667725"/>
    <lineage>
        <taxon>Eukaryota</taxon>
        <taxon>Ichthyosporea</taxon>
        <taxon>Ichthyophonida</taxon>
        <taxon>Sphaeroforma</taxon>
    </lineage>
</organism>
<gene>
    <name evidence="1" type="ORF">SARC_06752</name>
</gene>
<name>A0A0L0FWG5_9EUKA</name>
<dbReference type="OrthoDB" id="7883290at2759"/>
<dbReference type="InterPro" id="IPR011009">
    <property type="entry name" value="Kinase-like_dom_sf"/>
</dbReference>
<protein>
    <recommendedName>
        <fullName evidence="3">Protein kinase domain-containing protein</fullName>
    </recommendedName>
</protein>
<dbReference type="SUPFAM" id="SSF56112">
    <property type="entry name" value="Protein kinase-like (PK-like)"/>
    <property type="match status" value="1"/>
</dbReference>
<evidence type="ECO:0000313" key="2">
    <source>
        <dbReference type="Proteomes" id="UP000054560"/>
    </source>
</evidence>